<keyword evidence="10" id="KW-0808">Transferase</keyword>
<accession>A0A4Y5WWZ1</accession>
<name>A0A4Y5WWZ1_SELML</name>
<keyword evidence="6 7" id="KW-0472">Membrane</keyword>
<dbReference type="InterPro" id="IPR026057">
    <property type="entry name" value="TBL_C"/>
</dbReference>
<keyword evidence="5 7" id="KW-1133">Transmembrane helix</keyword>
<dbReference type="InterPro" id="IPR029962">
    <property type="entry name" value="TBL"/>
</dbReference>
<reference evidence="10" key="1">
    <citation type="journal article" date="2019" name="New Phytol.">
        <title>Evolutionary origin of O-acetyltransferases responsible for glucomannan acetylation in land plants.</title>
        <authorList>
            <person name="Zhong R."/>
            <person name="Cui D."/>
            <person name="Ye Z.H."/>
        </authorList>
    </citation>
    <scope>NUCLEOTIDE SEQUENCE</scope>
</reference>
<evidence type="ECO:0000256" key="7">
    <source>
        <dbReference type="SAM" id="Phobius"/>
    </source>
</evidence>
<dbReference type="Pfam" id="PF13839">
    <property type="entry name" value="PC-Esterase"/>
    <property type="match status" value="1"/>
</dbReference>
<dbReference type="PANTHER" id="PTHR32285:SF48">
    <property type="entry name" value="PROTEIN TRICHOME BIREFRINGENCE-LIKE 19"/>
    <property type="match status" value="1"/>
</dbReference>
<dbReference type="OrthoDB" id="630188at2759"/>
<evidence type="ECO:0000256" key="5">
    <source>
        <dbReference type="ARBA" id="ARBA00022989"/>
    </source>
</evidence>
<feature type="transmembrane region" description="Helical" evidence="7">
    <location>
        <begin position="33"/>
        <end position="56"/>
    </location>
</feature>
<evidence type="ECO:0000256" key="4">
    <source>
        <dbReference type="ARBA" id="ARBA00022968"/>
    </source>
</evidence>
<comment type="similarity">
    <text evidence="2">Belongs to the PC-esterase family. TBL subfamily.</text>
</comment>
<evidence type="ECO:0000256" key="6">
    <source>
        <dbReference type="ARBA" id="ARBA00023136"/>
    </source>
</evidence>
<evidence type="ECO:0000256" key="2">
    <source>
        <dbReference type="ARBA" id="ARBA00007727"/>
    </source>
</evidence>
<dbReference type="AlphaFoldDB" id="A0A4Y5WWZ1"/>
<dbReference type="EMBL" id="MK876272">
    <property type="protein sequence ID" value="QDE12526.1"/>
    <property type="molecule type" value="mRNA"/>
</dbReference>
<sequence>MIPIGEDGGKPMGLKSSSAATAVDQGRGNLLKYLCCSGLIALVPIAIVNCYVFLVYSSLIDQEAVLYSLHSASLGANISTRDCDLSKGKWIPDAAPPLYTNETCRYIQGHQNCLKNGRPDRGFLAWRWRPDECDLPRFDPALFLRAMRNKRMIFFGDSIARNHMQSLLCAISQVEEPRNLYRDPIDKDVIWLLPSFNFTLAIFWSPFLVKHEQRSSNGSTIMHIHLDTPEEIWMSRLHEFHAIVLSSGPWFFKPSVYYRGGSIVGCHHCGDESIPPLSFIDAYRMALGGVLDSIAARDGYAGTTFLRTFSAEHFENGEWWNGGTCNRTEPFRNQSAVELPWMASEMRRIQVEEFDRAAAKNPSRSKLKLVDVSYSAYLRPDGHPGVFRSSRTLTPDGSAVQSDCLHWCLPGPIDMWNEILLKTLLAREP</sequence>
<comment type="subcellular location">
    <subcellularLocation>
        <location evidence="1">Membrane</location>
        <topology evidence="1">Single-pass membrane protein</topology>
    </subcellularLocation>
</comment>
<dbReference type="PANTHER" id="PTHR32285">
    <property type="entry name" value="PROTEIN TRICHOME BIREFRINGENCE-LIKE 9-RELATED"/>
    <property type="match status" value="1"/>
</dbReference>
<feature type="domain" description="Trichome birefringence-like C-terminal" evidence="8">
    <location>
        <begin position="135"/>
        <end position="422"/>
    </location>
</feature>
<evidence type="ECO:0000256" key="3">
    <source>
        <dbReference type="ARBA" id="ARBA00022692"/>
    </source>
</evidence>
<dbReference type="InterPro" id="IPR025846">
    <property type="entry name" value="TBL_N"/>
</dbReference>
<dbReference type="RefSeq" id="XP_002960119.2">
    <property type="nucleotide sequence ID" value="XM_002960073.2"/>
</dbReference>
<keyword evidence="4" id="KW-0735">Signal-anchor</keyword>
<evidence type="ECO:0000256" key="1">
    <source>
        <dbReference type="ARBA" id="ARBA00004167"/>
    </source>
</evidence>
<evidence type="ECO:0000259" key="9">
    <source>
        <dbReference type="Pfam" id="PF14416"/>
    </source>
</evidence>
<dbReference type="GO" id="GO:0016020">
    <property type="term" value="C:membrane"/>
    <property type="evidence" value="ECO:0007669"/>
    <property type="project" value="UniProtKB-SubCell"/>
</dbReference>
<dbReference type="GeneID" id="9633300"/>
<evidence type="ECO:0000313" key="10">
    <source>
        <dbReference type="EMBL" id="QDE12526.1"/>
    </source>
</evidence>
<organism evidence="10">
    <name type="scientific">Selaginella moellendorffii</name>
    <name type="common">Spikemoss</name>
    <dbReference type="NCBI Taxonomy" id="88036"/>
    <lineage>
        <taxon>Eukaryota</taxon>
        <taxon>Viridiplantae</taxon>
        <taxon>Streptophyta</taxon>
        <taxon>Embryophyta</taxon>
        <taxon>Tracheophyta</taxon>
        <taxon>Lycopodiopsida</taxon>
        <taxon>Selaginellales</taxon>
        <taxon>Selaginellaceae</taxon>
        <taxon>Selaginella</taxon>
    </lineage>
</organism>
<dbReference type="GO" id="GO:0016413">
    <property type="term" value="F:O-acetyltransferase activity"/>
    <property type="evidence" value="ECO:0007669"/>
    <property type="project" value="InterPro"/>
</dbReference>
<feature type="domain" description="Trichome birefringence-like N-terminal" evidence="9">
    <location>
        <begin position="82"/>
        <end position="134"/>
    </location>
</feature>
<evidence type="ECO:0000259" key="8">
    <source>
        <dbReference type="Pfam" id="PF13839"/>
    </source>
</evidence>
<dbReference type="KEGG" id="smo:SELMODRAFT_75504"/>
<proteinExistence type="evidence at transcript level"/>
<dbReference type="Pfam" id="PF14416">
    <property type="entry name" value="PMR5N"/>
    <property type="match status" value="1"/>
</dbReference>
<protein>
    <submittedName>
        <fullName evidence="10">Mannan O-acetyltransferase 1</fullName>
    </submittedName>
</protein>
<keyword evidence="3 7" id="KW-0812">Transmembrane</keyword>